<dbReference type="GO" id="GO:0034480">
    <property type="term" value="F:phosphatidylcholine phospholipase C activity"/>
    <property type="evidence" value="ECO:0007669"/>
    <property type="project" value="UniProtKB-EC"/>
</dbReference>
<dbReference type="Pfam" id="PF10633">
    <property type="entry name" value="NPCBM_assoc"/>
    <property type="match status" value="1"/>
</dbReference>
<dbReference type="InterPro" id="IPR017767">
    <property type="entry name" value="PC-PLC"/>
</dbReference>
<dbReference type="Gene3D" id="2.60.120.200">
    <property type="match status" value="1"/>
</dbReference>
<dbReference type="InterPro" id="IPR006311">
    <property type="entry name" value="TAT_signal"/>
</dbReference>
<keyword evidence="4" id="KW-0964">Secreted</keyword>
<comment type="catalytic activity">
    <reaction evidence="7">
        <text>a 1,2-diacyl-sn-glycero-3-phosphocholine + H2O = phosphocholine + a 1,2-diacyl-sn-glycerol + H(+)</text>
        <dbReference type="Rhea" id="RHEA:10604"/>
        <dbReference type="ChEBI" id="CHEBI:15377"/>
        <dbReference type="ChEBI" id="CHEBI:15378"/>
        <dbReference type="ChEBI" id="CHEBI:17815"/>
        <dbReference type="ChEBI" id="CHEBI:57643"/>
        <dbReference type="ChEBI" id="CHEBI:295975"/>
        <dbReference type="EC" id="3.1.4.3"/>
    </reaction>
    <physiologicalReaction direction="left-to-right" evidence="7">
        <dbReference type="Rhea" id="RHEA:10605"/>
    </physiologicalReaction>
</comment>
<feature type="domain" description="Bacterial phospholipase C C-terminal" evidence="9">
    <location>
        <begin position="621"/>
        <end position="694"/>
    </location>
</feature>
<dbReference type="EMBL" id="JAFLRJ010000117">
    <property type="protein sequence ID" value="MBO0512772.1"/>
    <property type="molecule type" value="Genomic_DNA"/>
</dbReference>
<dbReference type="RefSeq" id="WP_206962205.1">
    <property type="nucleotide sequence ID" value="NZ_BAAAJJ010000009.1"/>
</dbReference>
<evidence type="ECO:0000256" key="8">
    <source>
        <dbReference type="SAM" id="SignalP"/>
    </source>
</evidence>
<comment type="subcellular location">
    <subcellularLocation>
        <location evidence="1">Secreted</location>
        <location evidence="1">Cell wall</location>
    </subcellularLocation>
</comment>
<protein>
    <recommendedName>
        <fullName evidence="3">phospholipase C</fullName>
        <ecNumber evidence="3">3.1.4.3</ecNumber>
    </recommendedName>
</protein>
<evidence type="ECO:0000256" key="7">
    <source>
        <dbReference type="ARBA" id="ARBA00048421"/>
    </source>
</evidence>
<name>A0A939F888_9ACTN</name>
<evidence type="ECO:0000256" key="1">
    <source>
        <dbReference type="ARBA" id="ARBA00004191"/>
    </source>
</evidence>
<comment type="similarity">
    <text evidence="2">Belongs to the bacterial phospholipase C family.</text>
</comment>
<dbReference type="EC" id="3.1.4.3" evidence="3"/>
<keyword evidence="12" id="KW-1185">Reference proteome</keyword>
<dbReference type="NCBIfam" id="TIGR03396">
    <property type="entry name" value="PC_PLC"/>
    <property type="match status" value="1"/>
</dbReference>
<feature type="domain" description="Bacterial phospholipase C C-terminal" evidence="9">
    <location>
        <begin position="529"/>
        <end position="611"/>
    </location>
</feature>
<evidence type="ECO:0000313" key="11">
    <source>
        <dbReference type="EMBL" id="MBO0512772.1"/>
    </source>
</evidence>
<evidence type="ECO:0000256" key="2">
    <source>
        <dbReference type="ARBA" id="ARBA00009717"/>
    </source>
</evidence>
<evidence type="ECO:0000259" key="10">
    <source>
        <dbReference type="Pfam" id="PF10633"/>
    </source>
</evidence>
<dbReference type="PANTHER" id="PTHR31956">
    <property type="entry name" value="NON-SPECIFIC PHOSPHOLIPASE C4-RELATED"/>
    <property type="match status" value="1"/>
</dbReference>
<keyword evidence="4" id="KW-0134">Cell wall</keyword>
<dbReference type="InterPro" id="IPR013783">
    <property type="entry name" value="Ig-like_fold"/>
</dbReference>
<dbReference type="PROSITE" id="PS51318">
    <property type="entry name" value="TAT"/>
    <property type="match status" value="1"/>
</dbReference>
<dbReference type="PANTHER" id="PTHR31956:SF1">
    <property type="entry name" value="NON-SPECIFIC PHOSPHOLIPASE C1"/>
    <property type="match status" value="1"/>
</dbReference>
<feature type="domain" description="Alpha-galactosidase NEW3" evidence="10">
    <location>
        <begin position="730"/>
        <end position="795"/>
    </location>
</feature>
<keyword evidence="5" id="KW-0378">Hydrolase</keyword>
<evidence type="ECO:0000256" key="5">
    <source>
        <dbReference type="ARBA" id="ARBA00022801"/>
    </source>
</evidence>
<dbReference type="InterPro" id="IPR017850">
    <property type="entry name" value="Alkaline_phosphatase_core_sf"/>
</dbReference>
<keyword evidence="8" id="KW-0732">Signal</keyword>
<dbReference type="GO" id="GO:0005975">
    <property type="term" value="P:carbohydrate metabolic process"/>
    <property type="evidence" value="ECO:0007669"/>
    <property type="project" value="UniProtKB-ARBA"/>
</dbReference>
<feature type="chain" id="PRO_5037419634" description="phospholipase C" evidence="8">
    <location>
        <begin position="33"/>
        <end position="1029"/>
    </location>
</feature>
<dbReference type="Pfam" id="PF05506">
    <property type="entry name" value="PLipase_C_C"/>
    <property type="match status" value="2"/>
</dbReference>
<proteinExistence type="inferred from homology"/>
<dbReference type="AlphaFoldDB" id="A0A939F888"/>
<organism evidence="11 12">
    <name type="scientific">Streptomyces beijiangensis</name>
    <dbReference type="NCBI Taxonomy" id="163361"/>
    <lineage>
        <taxon>Bacteria</taxon>
        <taxon>Bacillati</taxon>
        <taxon>Actinomycetota</taxon>
        <taxon>Actinomycetes</taxon>
        <taxon>Kitasatosporales</taxon>
        <taxon>Streptomycetaceae</taxon>
        <taxon>Streptomyces</taxon>
    </lineage>
</organism>
<comment type="caution">
    <text evidence="11">The sequence shown here is derived from an EMBL/GenBank/DDBJ whole genome shotgun (WGS) entry which is preliminary data.</text>
</comment>
<dbReference type="InterPro" id="IPR018905">
    <property type="entry name" value="A-galactase_NEW3"/>
</dbReference>
<keyword evidence="6" id="KW-0843">Virulence</keyword>
<dbReference type="InterPro" id="IPR007312">
    <property type="entry name" value="Phosphoesterase"/>
</dbReference>
<reference evidence="11" key="1">
    <citation type="submission" date="2021-03" db="EMBL/GenBank/DDBJ databases">
        <title>Streptomyces poriferae sp. nov., a novel marine sponge-derived Actinobacteria species with anti-MRSA activity.</title>
        <authorList>
            <person name="Sandoval-Powers M."/>
            <person name="Kralova S."/>
            <person name="Nguyen G.-S."/>
            <person name="Fawwal D."/>
            <person name="Degnes K."/>
            <person name="Klinkenberg G."/>
            <person name="Sletta H."/>
            <person name="Wentzel A."/>
            <person name="Liles M.R."/>
        </authorList>
    </citation>
    <scope>NUCLEOTIDE SEQUENCE</scope>
    <source>
        <strain evidence="11">DSM 41794</strain>
    </source>
</reference>
<evidence type="ECO:0000256" key="4">
    <source>
        <dbReference type="ARBA" id="ARBA00022512"/>
    </source>
</evidence>
<dbReference type="Pfam" id="PF04185">
    <property type="entry name" value="Phosphoesterase"/>
    <property type="match status" value="1"/>
</dbReference>
<dbReference type="GO" id="GO:0016042">
    <property type="term" value="P:lipid catabolic process"/>
    <property type="evidence" value="ECO:0007669"/>
    <property type="project" value="InterPro"/>
</dbReference>
<evidence type="ECO:0000259" key="9">
    <source>
        <dbReference type="Pfam" id="PF05506"/>
    </source>
</evidence>
<accession>A0A939F888</accession>
<gene>
    <name evidence="11" type="ORF">J0695_13280</name>
</gene>
<evidence type="ECO:0000256" key="6">
    <source>
        <dbReference type="ARBA" id="ARBA00023026"/>
    </source>
</evidence>
<evidence type="ECO:0000313" key="12">
    <source>
        <dbReference type="Proteomes" id="UP000664167"/>
    </source>
</evidence>
<dbReference type="Gene3D" id="3.40.720.10">
    <property type="entry name" value="Alkaline Phosphatase, subunit A"/>
    <property type="match status" value="2"/>
</dbReference>
<dbReference type="SUPFAM" id="SSF53649">
    <property type="entry name" value="Alkaline phosphatase-like"/>
    <property type="match status" value="1"/>
</dbReference>
<sequence length="1029" mass="110596">MSLDVSRRTLLGGAAGAAVLSALPLSVRTALAAPAKPGRLDDIEHVVVFMQENRAFDHYFGTQRGVRGLGDRTAIRTTNGRSVFHQPDPSRTEGYLLPFAMNAAHTNAYRQGAAAFGFIDSQSLWRDGLGDGYVNGRGSGYLGQGFYESADMPFYSALASTFTICDNYHASMQTSTNPNREYFMTGTSGGTVSDIAVHDNTETAAGYTWTTYAERLEKAGISWKTYQARDNFDDNALAWFKPFHDARPGEPLHDRGMTMVGDPAQAGDPHAMGDALVAAFKADIDSGSLPQVSWLVAPAALSEHADYPPPDGEDLTARLVEALAANPEVWAKTAFILNYDEHGGFFDHVLPPVPPLAAGRGKSTANPDGEVVVRVTTAAGKTQMRVVGQDGRYRVKSADGALGWSATLPVGEKLVSGPHALGLGIRVPMMVVSPWTRGGVVDSAVFDHTSVIKFLERRFGVHEPNISDWRRSVTGDLTSVFDFSGEEIAWPRLPDTSGNVAKSKAAASKPTIAVPSPQFFPRQQRGTQPARAVPYALRVTSRIRDGKAELTFRNRGRQAAVFQVYPEPGTVPRHYTVGAGASLSDTWTAGPDGYDLRVHGPNGYLWHLRGNDSAPLDARVDEDHDRGRLTVEVSNRGRRARTVLVGDLAYGGGVRELRVPARDTRHITVKVPAERWYDIAVTAADDPHHLRRFAARFGDRRPGVTDPAMGLPEALAVEVTSAAGDEPVVAAGTATRFTATVTNRGENTLTDVETALSAPAGWQARAATAHAPRTLAAGASYSVSWDVTPAATAKAYNTGRLLAVVRGRARDGLRLAEGELLTRIAPSMAGYLVGEDFQSVTDKLQPRAGILGWTATAPAGWSVVNAAQMPQGTKELQGWTFLTKRSWATGGQDRANFGKALGVIAVADPDDWDDTGSPSGKGKFDSTLVSPAAPVPAGATKLYLGFDSHYRQEDPQKAEVRAVFDSGQEQVLLTYGPGSADAENTFVAKELTVPDGAKSVTLRFRMYDAGNNWYWAVDHVRLGTEPVTE</sequence>
<dbReference type="Gene3D" id="2.60.40.10">
    <property type="entry name" value="Immunoglobulins"/>
    <property type="match status" value="1"/>
</dbReference>
<evidence type="ECO:0000256" key="3">
    <source>
        <dbReference type="ARBA" id="ARBA00012018"/>
    </source>
</evidence>
<dbReference type="InterPro" id="IPR008475">
    <property type="entry name" value="PLipase_C_C"/>
</dbReference>
<feature type="signal peptide" evidence="8">
    <location>
        <begin position="1"/>
        <end position="32"/>
    </location>
</feature>
<dbReference type="Proteomes" id="UP000664167">
    <property type="component" value="Unassembled WGS sequence"/>
</dbReference>